<evidence type="ECO:0000313" key="1">
    <source>
        <dbReference type="EMBL" id="CAF9936633.1"/>
    </source>
</evidence>
<dbReference type="PANTHER" id="PTHR42085:SF2">
    <property type="entry name" value="F-BOX DOMAIN-CONTAINING PROTEIN"/>
    <property type="match status" value="1"/>
</dbReference>
<sequence length="242" mass="28084">MNNTSPPHPRQPFRFFDLPYELRIKILAFVLVTDQTVDLDKKNNGAARHRINVFLTSHRLHEESYRAYYGGHTFRIFPTNHHFFGHKVRPLVARLPTRYREALVSLELRLGPGWSNPPRSWRVDDRLGLEEMEAVRIVKVFVECDPSHEIFDGFRIDRDFFTDFSGSLLMDVLQRLPSVAQVELDGWPSVKREGPLVKGLLEVARNAGVRIIEIGGKKEDDEDHDISICIARRRLDYPVELD</sequence>
<proteinExistence type="predicted"/>
<dbReference type="InterPro" id="IPR038883">
    <property type="entry name" value="AN11006-like"/>
</dbReference>
<dbReference type="Proteomes" id="UP000664203">
    <property type="component" value="Unassembled WGS sequence"/>
</dbReference>
<dbReference type="EMBL" id="CAJPDR010000449">
    <property type="protein sequence ID" value="CAF9936633.1"/>
    <property type="molecule type" value="Genomic_DNA"/>
</dbReference>
<reference evidence="1" key="1">
    <citation type="submission" date="2021-03" db="EMBL/GenBank/DDBJ databases">
        <authorList>
            <person name="Tagirdzhanova G."/>
        </authorList>
    </citation>
    <scope>NUCLEOTIDE SEQUENCE</scope>
</reference>
<gene>
    <name evidence="1" type="ORF">ALECFALPRED_006905</name>
</gene>
<dbReference type="OrthoDB" id="5372935at2759"/>
<protein>
    <submittedName>
        <fullName evidence="1">Uncharacterized protein</fullName>
    </submittedName>
</protein>
<organism evidence="1 2">
    <name type="scientific">Alectoria fallacina</name>
    <dbReference type="NCBI Taxonomy" id="1903189"/>
    <lineage>
        <taxon>Eukaryota</taxon>
        <taxon>Fungi</taxon>
        <taxon>Dikarya</taxon>
        <taxon>Ascomycota</taxon>
        <taxon>Pezizomycotina</taxon>
        <taxon>Lecanoromycetes</taxon>
        <taxon>OSLEUM clade</taxon>
        <taxon>Lecanoromycetidae</taxon>
        <taxon>Lecanorales</taxon>
        <taxon>Lecanorineae</taxon>
        <taxon>Parmeliaceae</taxon>
        <taxon>Alectoria</taxon>
    </lineage>
</organism>
<dbReference type="PANTHER" id="PTHR42085">
    <property type="entry name" value="F-BOX DOMAIN-CONTAINING PROTEIN"/>
    <property type="match status" value="1"/>
</dbReference>
<comment type="caution">
    <text evidence="1">The sequence shown here is derived from an EMBL/GenBank/DDBJ whole genome shotgun (WGS) entry which is preliminary data.</text>
</comment>
<accession>A0A8H3G4X0</accession>
<keyword evidence="2" id="KW-1185">Reference proteome</keyword>
<dbReference type="AlphaFoldDB" id="A0A8H3G4X0"/>
<evidence type="ECO:0000313" key="2">
    <source>
        <dbReference type="Proteomes" id="UP000664203"/>
    </source>
</evidence>
<name>A0A8H3G4X0_9LECA</name>